<name>A0A1R1C586_PAEAM</name>
<organism evidence="1 2">
    <name type="scientific">Paenibacillus amylolyticus</name>
    <dbReference type="NCBI Taxonomy" id="1451"/>
    <lineage>
        <taxon>Bacteria</taxon>
        <taxon>Bacillati</taxon>
        <taxon>Bacillota</taxon>
        <taxon>Bacilli</taxon>
        <taxon>Bacillales</taxon>
        <taxon>Paenibacillaceae</taxon>
        <taxon>Paenibacillus</taxon>
    </lineage>
</organism>
<dbReference type="Proteomes" id="UP000187134">
    <property type="component" value="Unassembled WGS sequence"/>
</dbReference>
<dbReference type="AlphaFoldDB" id="A0A1R1C586"/>
<dbReference type="InterPro" id="IPR049254">
    <property type="entry name" value="Phage_tail_terminator"/>
</dbReference>
<gene>
    <name evidence="1" type="ORF">BK131_04575</name>
</gene>
<evidence type="ECO:0008006" key="3">
    <source>
        <dbReference type="Google" id="ProtNLM"/>
    </source>
</evidence>
<comment type="caution">
    <text evidence="1">The sequence shown here is derived from an EMBL/GenBank/DDBJ whole genome shotgun (WGS) entry which is preliminary data.</text>
</comment>
<reference evidence="1 2" key="1">
    <citation type="submission" date="2016-11" db="EMBL/GenBank/DDBJ databases">
        <title>Paenibacillus species isolates.</title>
        <authorList>
            <person name="Beno S.M."/>
        </authorList>
    </citation>
    <scope>NUCLEOTIDE SEQUENCE [LARGE SCALE GENOMIC DNA]</scope>
    <source>
        <strain evidence="1 2">FSL H8-0246</strain>
    </source>
</reference>
<evidence type="ECO:0000313" key="2">
    <source>
        <dbReference type="Proteomes" id="UP000187134"/>
    </source>
</evidence>
<dbReference type="EMBL" id="MRTJ01000001">
    <property type="protein sequence ID" value="OMF17244.1"/>
    <property type="molecule type" value="Genomic_DNA"/>
</dbReference>
<sequence length="143" mass="17123">MKEVTINIIRDGVISALSQKFPNIKRYGEEIKQGFTEPCFFVKLLPVEHTRELGRRFRRYHTFDIHYFPDGDRKVNAAHDMAEKLYDLFRFITINQDQYMITDTNHEVTDSVLHFFFDINFMVWEEAPDDPKMRTLAQEGWLK</sequence>
<dbReference type="OrthoDB" id="2063617at2"/>
<dbReference type="Pfam" id="PF20765">
    <property type="entry name" value="Phage_tail_terminator_8"/>
    <property type="match status" value="1"/>
</dbReference>
<protein>
    <recommendedName>
        <fullName evidence="3">Phage protein</fullName>
    </recommendedName>
</protein>
<proteinExistence type="predicted"/>
<evidence type="ECO:0000313" key="1">
    <source>
        <dbReference type="EMBL" id="OMF17244.1"/>
    </source>
</evidence>
<accession>A0A1R1C586</accession>
<dbReference type="RefSeq" id="WP_076330608.1">
    <property type="nucleotide sequence ID" value="NZ_MRTJ01000001.1"/>
</dbReference>